<dbReference type="PANTHER" id="PTHR12110:SF41">
    <property type="entry name" value="INOSOSE DEHYDRATASE"/>
    <property type="match status" value="1"/>
</dbReference>
<dbReference type="RefSeq" id="WP_145362665.1">
    <property type="nucleotide sequence ID" value="NZ_CP036268.1"/>
</dbReference>
<dbReference type="KEGG" id="svp:Pan189_08190"/>
<keyword evidence="3" id="KW-1185">Reference proteome</keyword>
<sequence>MQRREFLKAATATTAAGALASISNWSFADQGPRGPVVGTQQYPWSTFFRRQGRKWGEDLDRDLADVAASGIELFEPVFESADDVARYEPLLKKHGLSVKSFYVNSVLHEPRAAVRSVDAVAEIASAADTLGASIVVTNPSPIDWNGPQLKCDRQLTVQRDALDDLGKALSKSEMTLAYHNHDKELKAGAREFHHMLSATDPEYVAFCLDSHWIYRGCGDSQVALFDAVRLYGRRIAELHLRQSKRGIWTEAFSVDGDIDYRRLKTKLDDLNIDPLVILEQAVEKGSPETMDAVKAHRMGAEQCRSLFAAK</sequence>
<dbReference type="EMBL" id="CP036268">
    <property type="protein sequence ID" value="QDT36462.1"/>
    <property type="molecule type" value="Genomic_DNA"/>
</dbReference>
<dbReference type="AlphaFoldDB" id="A0A517QXT5"/>
<evidence type="ECO:0000313" key="2">
    <source>
        <dbReference type="EMBL" id="QDT36462.1"/>
    </source>
</evidence>
<evidence type="ECO:0000259" key="1">
    <source>
        <dbReference type="Pfam" id="PF01261"/>
    </source>
</evidence>
<dbReference type="OrthoDB" id="260215at2"/>
<dbReference type="SUPFAM" id="SSF51658">
    <property type="entry name" value="Xylose isomerase-like"/>
    <property type="match status" value="1"/>
</dbReference>
<dbReference type="InterPro" id="IPR019546">
    <property type="entry name" value="TAT_signal_bac_arc"/>
</dbReference>
<dbReference type="InterPro" id="IPR050312">
    <property type="entry name" value="IolE/XylAMocC-like"/>
</dbReference>
<proteinExistence type="predicted"/>
<dbReference type="PROSITE" id="PS51318">
    <property type="entry name" value="TAT"/>
    <property type="match status" value="1"/>
</dbReference>
<dbReference type="Gene3D" id="3.20.20.150">
    <property type="entry name" value="Divalent-metal-dependent TIM barrel enzymes"/>
    <property type="match status" value="1"/>
</dbReference>
<feature type="domain" description="Xylose isomerase-like TIM barrel" evidence="1">
    <location>
        <begin position="64"/>
        <end position="291"/>
    </location>
</feature>
<dbReference type="PANTHER" id="PTHR12110">
    <property type="entry name" value="HYDROXYPYRUVATE ISOMERASE"/>
    <property type="match status" value="1"/>
</dbReference>
<name>A0A517QXT5_9PLAN</name>
<dbReference type="EC" id="4.2.1.44" evidence="2"/>
<dbReference type="GO" id="GO:0050114">
    <property type="term" value="F:myo-inosose-2 dehydratase activity"/>
    <property type="evidence" value="ECO:0007669"/>
    <property type="project" value="UniProtKB-EC"/>
</dbReference>
<accession>A0A517QXT5</accession>
<dbReference type="Pfam" id="PF01261">
    <property type="entry name" value="AP_endonuc_2"/>
    <property type="match status" value="1"/>
</dbReference>
<keyword evidence="2" id="KW-0456">Lyase</keyword>
<reference evidence="2 3" key="1">
    <citation type="submission" date="2019-02" db="EMBL/GenBank/DDBJ databases">
        <title>Deep-cultivation of Planctomycetes and their phenomic and genomic characterization uncovers novel biology.</title>
        <authorList>
            <person name="Wiegand S."/>
            <person name="Jogler M."/>
            <person name="Boedeker C."/>
            <person name="Pinto D."/>
            <person name="Vollmers J."/>
            <person name="Rivas-Marin E."/>
            <person name="Kohn T."/>
            <person name="Peeters S.H."/>
            <person name="Heuer A."/>
            <person name="Rast P."/>
            <person name="Oberbeckmann S."/>
            <person name="Bunk B."/>
            <person name="Jeske O."/>
            <person name="Meyerdierks A."/>
            <person name="Storesund J.E."/>
            <person name="Kallscheuer N."/>
            <person name="Luecker S."/>
            <person name="Lage O.M."/>
            <person name="Pohl T."/>
            <person name="Merkel B.J."/>
            <person name="Hornburger P."/>
            <person name="Mueller R.-W."/>
            <person name="Bruemmer F."/>
            <person name="Labrenz M."/>
            <person name="Spormann A.M."/>
            <person name="Op den Camp H."/>
            <person name="Overmann J."/>
            <person name="Amann R."/>
            <person name="Jetten M.S.M."/>
            <person name="Mascher T."/>
            <person name="Medema M.H."/>
            <person name="Devos D.P."/>
            <person name="Kaster A.-K."/>
            <person name="Ovreas L."/>
            <person name="Rohde M."/>
            <person name="Galperin M.Y."/>
            <person name="Jogler C."/>
        </authorList>
    </citation>
    <scope>NUCLEOTIDE SEQUENCE [LARGE SCALE GENOMIC DNA]</scope>
    <source>
        <strain evidence="2 3">Pan189</strain>
    </source>
</reference>
<dbReference type="Proteomes" id="UP000317318">
    <property type="component" value="Chromosome"/>
</dbReference>
<gene>
    <name evidence="2" type="primary">iolE_1</name>
    <name evidence="2" type="ORF">Pan189_08190</name>
</gene>
<dbReference type="NCBIfam" id="TIGR01409">
    <property type="entry name" value="TAT_signal_seq"/>
    <property type="match status" value="1"/>
</dbReference>
<protein>
    <submittedName>
        <fullName evidence="2">Inosose dehydratase</fullName>
        <ecNumber evidence="2">4.2.1.44</ecNumber>
    </submittedName>
</protein>
<organism evidence="2 3">
    <name type="scientific">Stratiformator vulcanicus</name>
    <dbReference type="NCBI Taxonomy" id="2527980"/>
    <lineage>
        <taxon>Bacteria</taxon>
        <taxon>Pseudomonadati</taxon>
        <taxon>Planctomycetota</taxon>
        <taxon>Planctomycetia</taxon>
        <taxon>Planctomycetales</taxon>
        <taxon>Planctomycetaceae</taxon>
        <taxon>Stratiformator</taxon>
    </lineage>
</organism>
<dbReference type="InterPro" id="IPR013022">
    <property type="entry name" value="Xyl_isomerase-like_TIM-brl"/>
</dbReference>
<evidence type="ECO:0000313" key="3">
    <source>
        <dbReference type="Proteomes" id="UP000317318"/>
    </source>
</evidence>
<dbReference type="InterPro" id="IPR036237">
    <property type="entry name" value="Xyl_isomerase-like_sf"/>
</dbReference>
<dbReference type="InterPro" id="IPR006311">
    <property type="entry name" value="TAT_signal"/>
</dbReference>